<feature type="signal peptide" evidence="1">
    <location>
        <begin position="1"/>
        <end position="19"/>
    </location>
</feature>
<feature type="chain" id="PRO_5042774368" description="Secreted protein" evidence="1">
    <location>
        <begin position="20"/>
        <end position="166"/>
    </location>
</feature>
<keyword evidence="1" id="KW-0732">Signal</keyword>
<name>A0A8J8AXN9_9GAMM</name>
<dbReference type="Proteomes" id="UP000675747">
    <property type="component" value="Unassembled WGS sequence"/>
</dbReference>
<organism evidence="2">
    <name type="scientific">Coralloluteibacterium stylophorae</name>
    <dbReference type="NCBI Taxonomy" id="1776034"/>
    <lineage>
        <taxon>Bacteria</taxon>
        <taxon>Pseudomonadati</taxon>
        <taxon>Pseudomonadota</taxon>
        <taxon>Gammaproteobacteria</taxon>
        <taxon>Lysobacterales</taxon>
        <taxon>Lysobacteraceae</taxon>
        <taxon>Coralloluteibacterium</taxon>
    </lineage>
</organism>
<reference evidence="2" key="2">
    <citation type="submission" date="2021-04" db="EMBL/GenBank/DDBJ databases">
        <authorList>
            <person name="Karlyshev A.V."/>
        </authorList>
    </citation>
    <scope>NUCLEOTIDE SEQUENCE</scope>
    <source>
        <strain evidence="2">LMG 29479</strain>
    </source>
</reference>
<dbReference type="RefSeq" id="WP_211926180.1">
    <property type="nucleotide sequence ID" value="NZ_JAGQFT020000013.1"/>
</dbReference>
<evidence type="ECO:0000313" key="4">
    <source>
        <dbReference type="Proteomes" id="UP000675747"/>
    </source>
</evidence>
<comment type="caution">
    <text evidence="2">The sequence shown here is derived from an EMBL/GenBank/DDBJ whole genome shotgun (WGS) entry which is preliminary data.</text>
</comment>
<reference evidence="3 4" key="1">
    <citation type="journal article" date="2021" name="Microbiol. Resour. Announc.">
        <title>Draft Genome Sequence of Coralloluteibacterium stylophorae LMG 29479T.</title>
        <authorList>
            <person name="Karlyshev A.V."/>
            <person name="Kudryashova E.B."/>
            <person name="Ariskina E.V."/>
            <person name="Conroy A.P."/>
            <person name="Abidueva E.Y."/>
        </authorList>
    </citation>
    <scope>NUCLEOTIDE SEQUENCE [LARGE SCALE GENOMIC DNA]</scope>
    <source>
        <strain evidence="3 4">LMG 29479</strain>
    </source>
</reference>
<proteinExistence type="predicted"/>
<dbReference type="AlphaFoldDB" id="A0A8J8AXN9"/>
<protein>
    <recommendedName>
        <fullName evidence="5">Secreted protein</fullName>
    </recommendedName>
</protein>
<gene>
    <name evidence="3" type="ORF">KB893_016185</name>
    <name evidence="2" type="ORF">KB893_06850</name>
</gene>
<evidence type="ECO:0000256" key="1">
    <source>
        <dbReference type="SAM" id="SignalP"/>
    </source>
</evidence>
<evidence type="ECO:0008006" key="5">
    <source>
        <dbReference type="Google" id="ProtNLM"/>
    </source>
</evidence>
<accession>A0A8J8AXN9</accession>
<sequence length="166" mass="17487">MNVRSILVAATLAAGAAGAATSGAHAIAPLPATGDYVDASAWLQTDDDVNAWYDIVFGLRDGFDDICGDTFCEGEYSNIESLRFRCSVDAGSGVLGECVWVFAASNEEVHPARGRILVDARSWRCRLPLAAGTTMDELLAALADDPLYAPLPRGAVTIYDGLGDCL</sequence>
<keyword evidence="4" id="KW-1185">Reference proteome</keyword>
<dbReference type="EMBL" id="JAGQFT020000013">
    <property type="protein sequence ID" value="MBS7458681.1"/>
    <property type="molecule type" value="Genomic_DNA"/>
</dbReference>
<dbReference type="EMBL" id="JAGQFT010000040">
    <property type="protein sequence ID" value="MBR0562235.1"/>
    <property type="molecule type" value="Genomic_DNA"/>
</dbReference>
<evidence type="ECO:0000313" key="3">
    <source>
        <dbReference type="EMBL" id="MBS7458681.1"/>
    </source>
</evidence>
<evidence type="ECO:0000313" key="2">
    <source>
        <dbReference type="EMBL" id="MBR0562235.1"/>
    </source>
</evidence>